<dbReference type="Pfam" id="PF07963">
    <property type="entry name" value="N_methyl"/>
    <property type="match status" value="1"/>
</dbReference>
<keyword evidence="1" id="KW-0472">Membrane</keyword>
<dbReference type="STRING" id="520762.AN619_07740"/>
<sequence length="280" mass="31546">MLKYVKNTKGMTLVEVIASIAILSIIVIPISNMFLTTVKINRHSQDLLIANKYAQKIIEEQRLSGNGSGNVSFSFPDGGHVNVNYVSVDDPSPMPHLLEEQNMPLFHAFMVLEKNSNYGQVELYQLDASNNYQLAAIFNNVANLKVDVFSDPDSIITVTDGTFVWDIPYSKNAGEPVLIGIECYHNLNIAVNIYNHIEDYTQIYTISRIDSATGNFATSNVEVINRYGKVGIIKKENDQAEYIDKYLYKRNSKESLLKKIDVTSQKNNQSTNLTTYKLKD</sequence>
<organism evidence="2 3">
    <name type="scientific">Thermotalea metallivorans</name>
    <dbReference type="NCBI Taxonomy" id="520762"/>
    <lineage>
        <taxon>Bacteria</taxon>
        <taxon>Bacillati</taxon>
        <taxon>Bacillota</taxon>
        <taxon>Clostridia</taxon>
        <taxon>Peptostreptococcales</taxon>
        <taxon>Thermotaleaceae</taxon>
        <taxon>Thermotalea</taxon>
    </lineage>
</organism>
<dbReference type="Proteomes" id="UP000070456">
    <property type="component" value="Unassembled WGS sequence"/>
</dbReference>
<evidence type="ECO:0000313" key="3">
    <source>
        <dbReference type="Proteomes" id="UP000070456"/>
    </source>
</evidence>
<gene>
    <name evidence="2" type="ORF">AN619_07740</name>
</gene>
<proteinExistence type="predicted"/>
<protein>
    <recommendedName>
        <fullName evidence="4">Prepilin-type N-terminal cleavage/methylation domain-containing protein</fullName>
    </recommendedName>
</protein>
<evidence type="ECO:0008006" key="4">
    <source>
        <dbReference type="Google" id="ProtNLM"/>
    </source>
</evidence>
<feature type="transmembrane region" description="Helical" evidence="1">
    <location>
        <begin position="12"/>
        <end position="35"/>
    </location>
</feature>
<comment type="caution">
    <text evidence="2">The sequence shown here is derived from an EMBL/GenBank/DDBJ whole genome shotgun (WGS) entry which is preliminary data.</text>
</comment>
<dbReference type="NCBIfam" id="TIGR02532">
    <property type="entry name" value="IV_pilin_GFxxxE"/>
    <property type="match status" value="1"/>
</dbReference>
<keyword evidence="1" id="KW-0812">Transmembrane</keyword>
<evidence type="ECO:0000313" key="2">
    <source>
        <dbReference type="EMBL" id="KXG76782.1"/>
    </source>
</evidence>
<accession>A0A140L8A7</accession>
<keyword evidence="3" id="KW-1185">Reference proteome</keyword>
<keyword evidence="1" id="KW-1133">Transmembrane helix</keyword>
<dbReference type="AlphaFoldDB" id="A0A140L8A7"/>
<evidence type="ECO:0000256" key="1">
    <source>
        <dbReference type="SAM" id="Phobius"/>
    </source>
</evidence>
<dbReference type="InterPro" id="IPR012902">
    <property type="entry name" value="N_methyl_site"/>
</dbReference>
<name>A0A140L8A7_9FIRM</name>
<dbReference type="RefSeq" id="WP_068555157.1">
    <property type="nucleotide sequence ID" value="NZ_LOEE01000021.1"/>
</dbReference>
<reference evidence="2 3" key="1">
    <citation type="submission" date="2015-12" db="EMBL/GenBank/DDBJ databases">
        <title>Draft genome sequence of the thermoanaerobe Thermotalea metallivorans, an isolate from the runoff channel of the Great Artesian Basin, Australia.</title>
        <authorList>
            <person name="Patel B.K."/>
        </authorList>
    </citation>
    <scope>NUCLEOTIDE SEQUENCE [LARGE SCALE GENOMIC DNA]</scope>
    <source>
        <strain evidence="2 3">B2-1</strain>
    </source>
</reference>
<dbReference type="EMBL" id="LOEE01000021">
    <property type="protein sequence ID" value="KXG76782.1"/>
    <property type="molecule type" value="Genomic_DNA"/>
</dbReference>